<evidence type="ECO:0000313" key="1">
    <source>
        <dbReference type="EMBL" id="KUI62012.1"/>
    </source>
</evidence>
<protein>
    <submittedName>
        <fullName evidence="1">Uncharacterized protein</fullName>
    </submittedName>
</protein>
<accession>A0A194VDD5</accession>
<dbReference type="EMBL" id="KN714796">
    <property type="protein sequence ID" value="KUI62012.1"/>
    <property type="molecule type" value="Genomic_DNA"/>
</dbReference>
<name>A0A194VDD5_CYTMA</name>
<dbReference type="AlphaFoldDB" id="A0A194VDD5"/>
<reference evidence="2" key="1">
    <citation type="submission" date="2014-12" db="EMBL/GenBank/DDBJ databases">
        <title>Genome Sequence of Valsa Canker Pathogens Uncovers a Specific Adaption of Colonization on Woody Bark.</title>
        <authorList>
            <person name="Yin Z."/>
            <person name="Liu H."/>
            <person name="Gao X."/>
            <person name="Li Z."/>
            <person name="Song N."/>
            <person name="Ke X."/>
            <person name="Dai Q."/>
            <person name="Wu Y."/>
            <person name="Sun Y."/>
            <person name="Xu J.-R."/>
            <person name="Kang Z.K."/>
            <person name="Wang L."/>
            <person name="Huang L."/>
        </authorList>
    </citation>
    <scope>NUCLEOTIDE SEQUENCE [LARGE SCALE GENOMIC DNA]</scope>
    <source>
        <strain evidence="2">SXYL134</strain>
    </source>
</reference>
<proteinExistence type="predicted"/>
<evidence type="ECO:0000313" key="2">
    <source>
        <dbReference type="Proteomes" id="UP000078576"/>
    </source>
</evidence>
<keyword evidence="2" id="KW-1185">Reference proteome</keyword>
<sequence>MLDTLLVIILQSWGLWPPRGVGPDRPREDRGMVRMTDEEAAEILRVLNSFSGRVETPDPQN</sequence>
<organism evidence="1 2">
    <name type="scientific">Cytospora mali</name>
    <name type="common">Apple Valsa canker fungus</name>
    <name type="synonym">Valsa mali</name>
    <dbReference type="NCBI Taxonomy" id="578113"/>
    <lineage>
        <taxon>Eukaryota</taxon>
        <taxon>Fungi</taxon>
        <taxon>Dikarya</taxon>
        <taxon>Ascomycota</taxon>
        <taxon>Pezizomycotina</taxon>
        <taxon>Sordariomycetes</taxon>
        <taxon>Sordariomycetidae</taxon>
        <taxon>Diaporthales</taxon>
        <taxon>Cytosporaceae</taxon>
        <taxon>Cytospora</taxon>
    </lineage>
</organism>
<dbReference type="Proteomes" id="UP000078576">
    <property type="component" value="Unassembled WGS sequence"/>
</dbReference>
<gene>
    <name evidence="1" type="ORF">VP1G_11383</name>
</gene>
<accession>A0A194W0U7</accession>